<dbReference type="RefSeq" id="WP_341370939.1">
    <property type="nucleotide sequence ID" value="NZ_JBBPCO010000008.1"/>
</dbReference>
<dbReference type="EMBL" id="JBBPCO010000008">
    <property type="protein sequence ID" value="MEK8089881.1"/>
    <property type="molecule type" value="Genomic_DNA"/>
</dbReference>
<accession>A0ABU9DA89</accession>
<name>A0ABU9DA89_9PROT</name>
<keyword evidence="2" id="KW-1185">Reference proteome</keyword>
<evidence type="ECO:0000313" key="1">
    <source>
        <dbReference type="EMBL" id="MEK8089881.1"/>
    </source>
</evidence>
<proteinExistence type="predicted"/>
<dbReference type="Proteomes" id="UP001446205">
    <property type="component" value="Unassembled WGS sequence"/>
</dbReference>
<protein>
    <submittedName>
        <fullName evidence="1">Uncharacterized protein</fullName>
    </submittedName>
</protein>
<organism evidence="1 2">
    <name type="scientific">Thermithiobacillus plumbiphilus</name>
    <dbReference type="NCBI Taxonomy" id="1729899"/>
    <lineage>
        <taxon>Bacteria</taxon>
        <taxon>Pseudomonadati</taxon>
        <taxon>Pseudomonadota</taxon>
        <taxon>Acidithiobacillia</taxon>
        <taxon>Acidithiobacillales</taxon>
        <taxon>Thermithiobacillaceae</taxon>
        <taxon>Thermithiobacillus</taxon>
    </lineage>
</organism>
<reference evidence="1 2" key="1">
    <citation type="submission" date="2024-04" db="EMBL/GenBank/DDBJ databases">
        <authorList>
            <person name="Abashina T."/>
            <person name="Shaikin A."/>
        </authorList>
    </citation>
    <scope>NUCLEOTIDE SEQUENCE [LARGE SCALE GENOMIC DNA]</scope>
    <source>
        <strain evidence="1 2">AAFK</strain>
    </source>
</reference>
<evidence type="ECO:0000313" key="2">
    <source>
        <dbReference type="Proteomes" id="UP001446205"/>
    </source>
</evidence>
<comment type="caution">
    <text evidence="1">The sequence shown here is derived from an EMBL/GenBank/DDBJ whole genome shotgun (WGS) entry which is preliminary data.</text>
</comment>
<sequence>MIIAERDASAFIRGYTLIMGEIYGAPPAKHKILEVLTVAREKYMADRSLLDRALSGLTAESVPVPGEVVSAIRGLEVAKWIYLKDTRSHSVFIHPSGQVAYGVLGLTERVRSIIGGSGAIIETGVVRYRGRYVTDGVVSRVAWLGPNYKREFSGVLSHLRSQGLFNV</sequence>
<gene>
    <name evidence="1" type="ORF">WOB96_08880</name>
</gene>